<evidence type="ECO:0000256" key="1">
    <source>
        <dbReference type="SAM" id="MobiDB-lite"/>
    </source>
</evidence>
<name>L8J9D5_9GAMM</name>
<evidence type="ECO:0000313" key="3">
    <source>
        <dbReference type="EMBL" id="ELR64793.1"/>
    </source>
</evidence>
<gene>
    <name evidence="3" type="ORF">C942_01881</name>
</gene>
<comment type="caution">
    <text evidence="3">The sequence shown here is derived from an EMBL/GenBank/DDBJ whole genome shotgun (WGS) entry which is preliminary data.</text>
</comment>
<keyword evidence="2" id="KW-0732">Signal</keyword>
<proteinExistence type="predicted"/>
<reference evidence="3 4" key="1">
    <citation type="submission" date="2012-12" db="EMBL/GenBank/DDBJ databases">
        <title>Genome Assembly of Photobacterium sp. AK15.</title>
        <authorList>
            <person name="Khatri I."/>
            <person name="Vaidya B."/>
            <person name="Srinivas T.N.R."/>
            <person name="Subramanian S."/>
            <person name="Pinnaka A."/>
        </authorList>
    </citation>
    <scope>NUCLEOTIDE SEQUENCE [LARGE SCALE GENOMIC DNA]</scope>
    <source>
        <strain evidence="3 4">AK15</strain>
    </source>
</reference>
<dbReference type="AlphaFoldDB" id="L8J9D5"/>
<sequence>MKMNKVALSFLAVCIGFSGYSLASEKDYSHYESGGSEDDYKGYEKYKKHKDHYKKYHPKVRDAGRLALNLVGKGNMYEKDVPDLDGDKQPDPASCFDVELKDIEKGRLIGTATDCLSEVMEQDGGIKLIGTTFFNLPGGQIVTRGLTTVQPVLQDTVTPDGVDISHITGASSDKNSIIKATGKYKGHIGTVRLSGMVNLDEFTGEVGTPIFFDCLFIIDLKEIKFRYPHHWYKWYKEHYYQDFYKAHYGIENDEPDNSYEDTGDSGESYEDTGSGGESYEDTGGTEEPYEDTGDSGESYEDTDSGGESYVDTGETQDPYEDSGDSYRYY</sequence>
<dbReference type="EMBL" id="AMZO01000021">
    <property type="protein sequence ID" value="ELR64793.1"/>
    <property type="molecule type" value="Genomic_DNA"/>
</dbReference>
<feature type="compositionally biased region" description="Acidic residues" evidence="1">
    <location>
        <begin position="254"/>
        <end position="270"/>
    </location>
</feature>
<dbReference type="RefSeq" id="WP_007466813.1">
    <property type="nucleotide sequence ID" value="NZ_AMZO01000021.1"/>
</dbReference>
<feature type="signal peptide" evidence="2">
    <location>
        <begin position="1"/>
        <end position="23"/>
    </location>
</feature>
<protein>
    <recommendedName>
        <fullName evidence="5">PRC-barrel domain-containing protein</fullName>
    </recommendedName>
</protein>
<keyword evidence="4" id="KW-1185">Reference proteome</keyword>
<feature type="compositionally biased region" description="Acidic residues" evidence="1">
    <location>
        <begin position="278"/>
        <end position="304"/>
    </location>
</feature>
<evidence type="ECO:0000256" key="2">
    <source>
        <dbReference type="SAM" id="SignalP"/>
    </source>
</evidence>
<feature type="chain" id="PRO_5003992772" description="PRC-barrel domain-containing protein" evidence="2">
    <location>
        <begin position="24"/>
        <end position="329"/>
    </location>
</feature>
<evidence type="ECO:0000313" key="4">
    <source>
        <dbReference type="Proteomes" id="UP000011134"/>
    </source>
</evidence>
<accession>L8J9D5</accession>
<dbReference type="OrthoDB" id="5829933at2"/>
<dbReference type="Proteomes" id="UP000011134">
    <property type="component" value="Unassembled WGS sequence"/>
</dbReference>
<dbReference type="PATRIC" id="fig|1056511.3.peg.2957"/>
<evidence type="ECO:0008006" key="5">
    <source>
        <dbReference type="Google" id="ProtNLM"/>
    </source>
</evidence>
<feature type="region of interest" description="Disordered" evidence="1">
    <location>
        <begin position="254"/>
        <end position="329"/>
    </location>
</feature>
<organism evidence="3 4">
    <name type="scientific">Photobacterium marinum</name>
    <dbReference type="NCBI Taxonomy" id="1056511"/>
    <lineage>
        <taxon>Bacteria</taxon>
        <taxon>Pseudomonadati</taxon>
        <taxon>Pseudomonadota</taxon>
        <taxon>Gammaproteobacteria</taxon>
        <taxon>Vibrionales</taxon>
        <taxon>Vibrionaceae</taxon>
        <taxon>Photobacterium</taxon>
    </lineage>
</organism>